<keyword evidence="3" id="KW-1185">Reference proteome</keyword>
<gene>
    <name evidence="2" type="ORF">POM88_018842</name>
</gene>
<feature type="compositionally biased region" description="Low complexity" evidence="1">
    <location>
        <begin position="165"/>
        <end position="211"/>
    </location>
</feature>
<sequence length="211" mass="23544">MACDYTVVAFNTTAYTINPTSNVLTAKQKRLKASEKKQIAYLLSLQYNNNQLKRGLIKKLGFDFGVSRTTISNIWNVVLEAIKEGVVPNVNRKYKGGNKRHIMDLEKVRQIPLHLRTNIRTLANQLHASKSTVHRLVQKGKIRSHSNALKPFLTPLNMEARVSGTQNQATETQDETTTATQNQATETQDETTAGTQNQATAATQDQATTVY</sequence>
<dbReference type="PANTHER" id="PTHR33889:SF1">
    <property type="entry name" value="OS03G0834800 PROTEIN"/>
    <property type="match status" value="1"/>
</dbReference>
<dbReference type="PANTHER" id="PTHR33889">
    <property type="entry name" value="OS04G0681850 PROTEIN"/>
    <property type="match status" value="1"/>
</dbReference>
<evidence type="ECO:0000313" key="2">
    <source>
        <dbReference type="EMBL" id="KAK1390664.1"/>
    </source>
</evidence>
<accession>A0AAD8MZB3</accession>
<reference evidence="2" key="2">
    <citation type="submission" date="2023-05" db="EMBL/GenBank/DDBJ databases">
        <authorList>
            <person name="Schelkunov M.I."/>
        </authorList>
    </citation>
    <scope>NUCLEOTIDE SEQUENCE</scope>
    <source>
        <strain evidence="2">Hsosn_3</strain>
        <tissue evidence="2">Leaf</tissue>
    </source>
</reference>
<organism evidence="2 3">
    <name type="scientific">Heracleum sosnowskyi</name>
    <dbReference type="NCBI Taxonomy" id="360622"/>
    <lineage>
        <taxon>Eukaryota</taxon>
        <taxon>Viridiplantae</taxon>
        <taxon>Streptophyta</taxon>
        <taxon>Embryophyta</taxon>
        <taxon>Tracheophyta</taxon>
        <taxon>Spermatophyta</taxon>
        <taxon>Magnoliopsida</taxon>
        <taxon>eudicotyledons</taxon>
        <taxon>Gunneridae</taxon>
        <taxon>Pentapetalae</taxon>
        <taxon>asterids</taxon>
        <taxon>campanulids</taxon>
        <taxon>Apiales</taxon>
        <taxon>Apiaceae</taxon>
        <taxon>Apioideae</taxon>
        <taxon>apioid superclade</taxon>
        <taxon>Tordylieae</taxon>
        <taxon>Tordyliinae</taxon>
        <taxon>Heracleum</taxon>
    </lineage>
</organism>
<feature type="region of interest" description="Disordered" evidence="1">
    <location>
        <begin position="162"/>
        <end position="211"/>
    </location>
</feature>
<protein>
    <submittedName>
        <fullName evidence="2">Uncharacterized protein</fullName>
    </submittedName>
</protein>
<evidence type="ECO:0000256" key="1">
    <source>
        <dbReference type="SAM" id="MobiDB-lite"/>
    </source>
</evidence>
<proteinExistence type="predicted"/>
<name>A0AAD8MZB3_9APIA</name>
<reference evidence="2" key="1">
    <citation type="submission" date="2023-02" db="EMBL/GenBank/DDBJ databases">
        <title>Genome of toxic invasive species Heracleum sosnowskyi carries increased number of genes despite the absence of recent whole-genome duplications.</title>
        <authorList>
            <person name="Schelkunov M."/>
            <person name="Shtratnikova V."/>
            <person name="Makarenko M."/>
            <person name="Klepikova A."/>
            <person name="Omelchenko D."/>
            <person name="Novikova G."/>
            <person name="Obukhova E."/>
            <person name="Bogdanov V."/>
            <person name="Penin A."/>
            <person name="Logacheva M."/>
        </authorList>
    </citation>
    <scope>NUCLEOTIDE SEQUENCE</scope>
    <source>
        <strain evidence="2">Hsosn_3</strain>
        <tissue evidence="2">Leaf</tissue>
    </source>
</reference>
<dbReference type="Proteomes" id="UP001237642">
    <property type="component" value="Unassembled WGS sequence"/>
</dbReference>
<dbReference type="EMBL" id="JAUIZM010000004">
    <property type="protein sequence ID" value="KAK1390664.1"/>
    <property type="molecule type" value="Genomic_DNA"/>
</dbReference>
<evidence type="ECO:0000313" key="3">
    <source>
        <dbReference type="Proteomes" id="UP001237642"/>
    </source>
</evidence>
<comment type="caution">
    <text evidence="2">The sequence shown here is derived from an EMBL/GenBank/DDBJ whole genome shotgun (WGS) entry which is preliminary data.</text>
</comment>
<dbReference type="AlphaFoldDB" id="A0AAD8MZB3"/>